<dbReference type="Gene3D" id="3.30.70.1880">
    <property type="entry name" value="Protein of unknown function DUF881"/>
    <property type="match status" value="1"/>
</dbReference>
<dbReference type="PANTHER" id="PTHR37313:SF2">
    <property type="entry name" value="UPF0749 PROTEIN YLXX"/>
    <property type="match status" value="1"/>
</dbReference>
<evidence type="ECO:0000313" key="4">
    <source>
        <dbReference type="Proteomes" id="UP000318138"/>
    </source>
</evidence>
<dbReference type="Pfam" id="PF05949">
    <property type="entry name" value="DUF881"/>
    <property type="match status" value="1"/>
</dbReference>
<dbReference type="AlphaFoldDB" id="A0A859FKD3"/>
<feature type="coiled-coil region" evidence="2">
    <location>
        <begin position="42"/>
        <end position="76"/>
    </location>
</feature>
<keyword evidence="4" id="KW-1185">Reference proteome</keyword>
<reference evidence="4" key="1">
    <citation type="submission" date="2019-07" db="EMBL/GenBank/DDBJ databases">
        <title>Bacillus alkalisoli sp. nov. isolated from saline soil.</title>
        <authorList>
            <person name="Sun J.-Q."/>
            <person name="Xu L."/>
        </authorList>
    </citation>
    <scope>NUCLEOTIDE SEQUENCE [LARGE SCALE GENOMIC DNA]</scope>
    <source>
        <strain evidence="4">M4U3P1</strain>
    </source>
</reference>
<dbReference type="InterPro" id="IPR010273">
    <property type="entry name" value="DUF881"/>
</dbReference>
<dbReference type="PANTHER" id="PTHR37313">
    <property type="entry name" value="UPF0749 PROTEIN RV1825"/>
    <property type="match status" value="1"/>
</dbReference>
<sequence length="223" mass="24989">MLTFVLLVTGFLVAWSMQTTSNRASESQVDSWELDDELRLELLNEQEATLSLEEELQSVQQELQVLEDTISQEERTYFNYIEDIDRLRMVTGEVPVKGMGIEVTLDDAEYIPGSDNPNDYIVHEQHLQVVIDELLVAGAEAIAINGYRINHQSAINCIGPVIDVDGNTSFAPFVITAIGEQETLEESLQLTGGVTDQLVNENVQVRVEKQSEVYLERIASERG</sequence>
<dbReference type="Proteomes" id="UP000318138">
    <property type="component" value="Chromosome"/>
</dbReference>
<protein>
    <submittedName>
        <fullName evidence="3">DUF881 domain-containing protein</fullName>
    </submittedName>
</protein>
<comment type="similarity">
    <text evidence="1">Belongs to the UPF0749 family.</text>
</comment>
<evidence type="ECO:0000313" key="3">
    <source>
        <dbReference type="EMBL" id="QKS73257.1"/>
    </source>
</evidence>
<evidence type="ECO:0000256" key="2">
    <source>
        <dbReference type="SAM" id="Coils"/>
    </source>
</evidence>
<organism evidence="3 4">
    <name type="scientific">Paenalkalicoccus suaedae</name>
    <dbReference type="NCBI Taxonomy" id="2592382"/>
    <lineage>
        <taxon>Bacteria</taxon>
        <taxon>Bacillati</taxon>
        <taxon>Bacillota</taxon>
        <taxon>Bacilli</taxon>
        <taxon>Bacillales</taxon>
        <taxon>Bacillaceae</taxon>
        <taxon>Paenalkalicoccus</taxon>
    </lineage>
</organism>
<accession>A0A859FKD3</accession>
<evidence type="ECO:0000256" key="1">
    <source>
        <dbReference type="ARBA" id="ARBA00009108"/>
    </source>
</evidence>
<dbReference type="KEGG" id="psua:FLK61_33045"/>
<dbReference type="EMBL" id="CP041372">
    <property type="protein sequence ID" value="QKS73257.1"/>
    <property type="molecule type" value="Genomic_DNA"/>
</dbReference>
<proteinExistence type="inferred from homology"/>
<keyword evidence="2" id="KW-0175">Coiled coil</keyword>
<gene>
    <name evidence="3" type="ORF">FLK61_33045</name>
</gene>
<name>A0A859FKD3_9BACI</name>